<accession>F0WWA8</accession>
<evidence type="ECO:0000313" key="1">
    <source>
        <dbReference type="EMBL" id="CCA25728.1"/>
    </source>
</evidence>
<protein>
    <submittedName>
        <fullName evidence="1">AlNc14C317G10543 protein</fullName>
    </submittedName>
</protein>
<dbReference type="HOGENOM" id="CLU_3018261_0_0_1"/>
<reference evidence="1" key="1">
    <citation type="journal article" date="2011" name="PLoS Biol.">
        <title>Gene gain and loss during evolution of obligate parasitism in the white rust pathogen of Arabidopsis thaliana.</title>
        <authorList>
            <person name="Kemen E."/>
            <person name="Gardiner A."/>
            <person name="Schultz-Larsen T."/>
            <person name="Kemen A.C."/>
            <person name="Balmuth A.L."/>
            <person name="Robert-Seilaniantz A."/>
            <person name="Bailey K."/>
            <person name="Holub E."/>
            <person name="Studholme D.J."/>
            <person name="Maclean D."/>
            <person name="Jones J.D."/>
        </authorList>
    </citation>
    <scope>NUCLEOTIDE SEQUENCE</scope>
</reference>
<reference evidence="1" key="2">
    <citation type="submission" date="2011-02" db="EMBL/GenBank/DDBJ databases">
        <authorList>
            <person name="MacLean D."/>
        </authorList>
    </citation>
    <scope>NUCLEOTIDE SEQUENCE</scope>
</reference>
<gene>
    <name evidence="1" type="primary">AlNc14C317G10543</name>
    <name evidence="1" type="ORF">ALNC14_118720</name>
</gene>
<organism evidence="1">
    <name type="scientific">Albugo laibachii Nc14</name>
    <dbReference type="NCBI Taxonomy" id="890382"/>
    <lineage>
        <taxon>Eukaryota</taxon>
        <taxon>Sar</taxon>
        <taxon>Stramenopiles</taxon>
        <taxon>Oomycota</taxon>
        <taxon>Peronosporomycetes</taxon>
        <taxon>Albuginales</taxon>
        <taxon>Albuginaceae</taxon>
        <taxon>Albugo</taxon>
    </lineage>
</organism>
<name>F0WWA8_9STRA</name>
<dbReference type="AlphaFoldDB" id="F0WWA8"/>
<sequence length="56" mass="6664">MTHHCSPLSRLNSAHDIYLYTEKKSIFSWQDWSNLVPDLRLSFHFAFYKAKCLDSN</sequence>
<dbReference type="EMBL" id="FR824362">
    <property type="protein sequence ID" value="CCA25728.1"/>
    <property type="molecule type" value="Genomic_DNA"/>
</dbReference>
<proteinExistence type="predicted"/>